<comment type="caution">
    <text evidence="2">The sequence shown here is derived from an EMBL/GenBank/DDBJ whole genome shotgun (WGS) entry which is preliminary data.</text>
</comment>
<feature type="transmembrane region" description="Helical" evidence="1">
    <location>
        <begin position="35"/>
        <end position="54"/>
    </location>
</feature>
<gene>
    <name evidence="2" type="ORF">FD19_GL001327</name>
</gene>
<dbReference type="PATRIC" id="fig|1423810.4.peg.1363"/>
<evidence type="ECO:0000256" key="1">
    <source>
        <dbReference type="SAM" id="Phobius"/>
    </source>
</evidence>
<keyword evidence="1" id="KW-0472">Membrane</keyword>
<dbReference type="OrthoDB" id="9883652at2"/>
<feature type="transmembrane region" description="Helical" evidence="1">
    <location>
        <begin position="12"/>
        <end position="29"/>
    </location>
</feature>
<evidence type="ECO:0000313" key="3">
    <source>
        <dbReference type="Proteomes" id="UP000051789"/>
    </source>
</evidence>
<dbReference type="Proteomes" id="UP000051789">
    <property type="component" value="Unassembled WGS sequence"/>
</dbReference>
<organism evidence="2 3">
    <name type="scientific">Lacticaseibacillus thailandensis DSM 22698 = JCM 13996</name>
    <dbReference type="NCBI Taxonomy" id="1423810"/>
    <lineage>
        <taxon>Bacteria</taxon>
        <taxon>Bacillati</taxon>
        <taxon>Bacillota</taxon>
        <taxon>Bacilli</taxon>
        <taxon>Lactobacillales</taxon>
        <taxon>Lactobacillaceae</taxon>
        <taxon>Lacticaseibacillus</taxon>
    </lineage>
</organism>
<evidence type="ECO:0000313" key="2">
    <source>
        <dbReference type="EMBL" id="KRM87173.1"/>
    </source>
</evidence>
<keyword evidence="3" id="KW-1185">Reference proteome</keyword>
<proteinExistence type="predicted"/>
<keyword evidence="1" id="KW-0812">Transmembrane</keyword>
<accession>A0A0R2C7G2</accession>
<dbReference type="AlphaFoldDB" id="A0A0R2C7G2"/>
<dbReference type="STRING" id="1423810.FD19_GL001327"/>
<keyword evidence="1" id="KW-1133">Transmembrane helix</keyword>
<dbReference type="EMBL" id="AYZK01000003">
    <property type="protein sequence ID" value="KRM87173.1"/>
    <property type="molecule type" value="Genomic_DNA"/>
</dbReference>
<reference evidence="2 3" key="1">
    <citation type="journal article" date="2015" name="Genome Announc.">
        <title>Expanding the biotechnology potential of lactobacilli through comparative genomics of 213 strains and associated genera.</title>
        <authorList>
            <person name="Sun Z."/>
            <person name="Harris H.M."/>
            <person name="McCann A."/>
            <person name="Guo C."/>
            <person name="Argimon S."/>
            <person name="Zhang W."/>
            <person name="Yang X."/>
            <person name="Jeffery I.B."/>
            <person name="Cooney J.C."/>
            <person name="Kagawa T.F."/>
            <person name="Liu W."/>
            <person name="Song Y."/>
            <person name="Salvetti E."/>
            <person name="Wrobel A."/>
            <person name="Rasinkangas P."/>
            <person name="Parkhill J."/>
            <person name="Rea M.C."/>
            <person name="O'Sullivan O."/>
            <person name="Ritari J."/>
            <person name="Douillard F.P."/>
            <person name="Paul Ross R."/>
            <person name="Yang R."/>
            <person name="Briner A.E."/>
            <person name="Felis G.E."/>
            <person name="de Vos W.M."/>
            <person name="Barrangou R."/>
            <person name="Klaenhammer T.R."/>
            <person name="Caufield P.W."/>
            <person name="Cui Y."/>
            <person name="Zhang H."/>
            <person name="O'Toole P.W."/>
        </authorList>
    </citation>
    <scope>NUCLEOTIDE SEQUENCE [LARGE SCALE GENOMIC DNA]</scope>
    <source>
        <strain evidence="2 3">DSM 22698</strain>
    </source>
</reference>
<dbReference type="RefSeq" id="WP_054750408.1">
    <property type="nucleotide sequence ID" value="NZ_AYZK01000003.1"/>
</dbReference>
<sequence>MATKQLTSKQRHNAYLFWAVVVIATNAFAKKVQIPMVTSVVICITVFALFRLLSLDRRFHRVYKAFRSASSMRNQDGTFDNENLNSKKAK</sequence>
<name>A0A0R2C7G2_9LACO</name>
<protein>
    <submittedName>
        <fullName evidence="2">Uncharacterized protein</fullName>
    </submittedName>
</protein>